<dbReference type="OrthoDB" id="5123533at2"/>
<keyword evidence="1" id="KW-0732">Signal</keyword>
<protein>
    <recommendedName>
        <fullName evidence="4">Lipoprotein</fullName>
    </recommendedName>
</protein>
<dbReference type="AlphaFoldDB" id="A0A1H1XB25"/>
<dbReference type="RefSeq" id="WP_133161194.1">
    <property type="nucleotide sequence ID" value="NZ_LT629742.1"/>
</dbReference>
<dbReference type="PROSITE" id="PS51257">
    <property type="entry name" value="PROKAR_LIPOPROTEIN"/>
    <property type="match status" value="1"/>
</dbReference>
<evidence type="ECO:0008006" key="4">
    <source>
        <dbReference type="Google" id="ProtNLM"/>
    </source>
</evidence>
<evidence type="ECO:0000313" key="2">
    <source>
        <dbReference type="EMBL" id="SDT06553.1"/>
    </source>
</evidence>
<feature type="chain" id="PRO_5038400671" description="Lipoprotein" evidence="1">
    <location>
        <begin position="26"/>
        <end position="154"/>
    </location>
</feature>
<gene>
    <name evidence="2" type="ORF">SAMN04489834_2748</name>
</gene>
<sequence length="154" mass="15234">MNTLRRRVVAPLALAAVLLGAPLLAGCSSVGDAVGGAVTGAVEDATGGAVSVGQMPAGWPSEVPVIEGDIVGGGKNPDGSAGWVVVIKSTAADPVADAQAQLEAAGFTPPENFTPEKLPEVDGITGASYFGSNGKYVVMVVGSEQGVLYTVVPT</sequence>
<feature type="signal peptide" evidence="1">
    <location>
        <begin position="1"/>
        <end position="25"/>
    </location>
</feature>
<evidence type="ECO:0000313" key="3">
    <source>
        <dbReference type="Proteomes" id="UP000181956"/>
    </source>
</evidence>
<reference evidence="3" key="1">
    <citation type="submission" date="2016-10" db="EMBL/GenBank/DDBJ databases">
        <authorList>
            <person name="Varghese N."/>
            <person name="Submissions S."/>
        </authorList>
    </citation>
    <scope>NUCLEOTIDE SEQUENCE [LARGE SCALE GENOMIC DNA]</scope>
    <source>
        <strain evidence="3">DSM 21772</strain>
    </source>
</reference>
<organism evidence="2 3">
    <name type="scientific">Microterricola viridarii</name>
    <dbReference type="NCBI Taxonomy" id="412690"/>
    <lineage>
        <taxon>Bacteria</taxon>
        <taxon>Bacillati</taxon>
        <taxon>Actinomycetota</taxon>
        <taxon>Actinomycetes</taxon>
        <taxon>Micrococcales</taxon>
        <taxon>Microbacteriaceae</taxon>
        <taxon>Microterricola</taxon>
    </lineage>
</organism>
<evidence type="ECO:0000256" key="1">
    <source>
        <dbReference type="SAM" id="SignalP"/>
    </source>
</evidence>
<name>A0A1H1XB25_9MICO</name>
<accession>A0A1H1XB25</accession>
<dbReference type="Proteomes" id="UP000181956">
    <property type="component" value="Chromosome I"/>
</dbReference>
<proteinExistence type="predicted"/>
<keyword evidence="3" id="KW-1185">Reference proteome</keyword>
<dbReference type="EMBL" id="LT629742">
    <property type="protein sequence ID" value="SDT06553.1"/>
    <property type="molecule type" value="Genomic_DNA"/>
</dbReference>